<proteinExistence type="predicted"/>
<name>A0ACC2AH31_DIPCM</name>
<reference evidence="2" key="1">
    <citation type="journal article" date="2024" name="Proc. Natl. Acad. Sci. U.S.A.">
        <title>Extraordinary preservation of gene collinearity over three hundred million years revealed in homosporous lycophytes.</title>
        <authorList>
            <person name="Li C."/>
            <person name="Wickell D."/>
            <person name="Kuo L.Y."/>
            <person name="Chen X."/>
            <person name="Nie B."/>
            <person name="Liao X."/>
            <person name="Peng D."/>
            <person name="Ji J."/>
            <person name="Jenkins J."/>
            <person name="Williams M."/>
            <person name="Shu S."/>
            <person name="Plott C."/>
            <person name="Barry K."/>
            <person name="Rajasekar S."/>
            <person name="Grimwood J."/>
            <person name="Han X."/>
            <person name="Sun S."/>
            <person name="Hou Z."/>
            <person name="He W."/>
            <person name="Dai G."/>
            <person name="Sun C."/>
            <person name="Schmutz J."/>
            <person name="Leebens-Mack J.H."/>
            <person name="Li F.W."/>
            <person name="Wang L."/>
        </authorList>
    </citation>
    <scope>NUCLEOTIDE SEQUENCE [LARGE SCALE GENOMIC DNA]</scope>
    <source>
        <strain evidence="2">cv. PW_Plant_1</strain>
    </source>
</reference>
<comment type="caution">
    <text evidence="1">The sequence shown here is derived from an EMBL/GenBank/DDBJ whole genome shotgun (WGS) entry which is preliminary data.</text>
</comment>
<dbReference type="Proteomes" id="UP001162992">
    <property type="component" value="Chromosome 21"/>
</dbReference>
<gene>
    <name evidence="1" type="ORF">O6H91_21G002000</name>
</gene>
<keyword evidence="2" id="KW-1185">Reference proteome</keyword>
<dbReference type="EMBL" id="CM055112">
    <property type="protein sequence ID" value="KAJ7516862.1"/>
    <property type="molecule type" value="Genomic_DNA"/>
</dbReference>
<organism evidence="1 2">
    <name type="scientific">Diphasiastrum complanatum</name>
    <name type="common">Issler's clubmoss</name>
    <name type="synonym">Lycopodium complanatum</name>
    <dbReference type="NCBI Taxonomy" id="34168"/>
    <lineage>
        <taxon>Eukaryota</taxon>
        <taxon>Viridiplantae</taxon>
        <taxon>Streptophyta</taxon>
        <taxon>Embryophyta</taxon>
        <taxon>Tracheophyta</taxon>
        <taxon>Lycopodiopsida</taxon>
        <taxon>Lycopodiales</taxon>
        <taxon>Lycopodiaceae</taxon>
        <taxon>Lycopodioideae</taxon>
        <taxon>Diphasiastrum</taxon>
    </lineage>
</organism>
<evidence type="ECO:0000313" key="1">
    <source>
        <dbReference type="EMBL" id="KAJ7516862.1"/>
    </source>
</evidence>
<evidence type="ECO:0000313" key="2">
    <source>
        <dbReference type="Proteomes" id="UP001162992"/>
    </source>
</evidence>
<sequence>MCTLKDGEKSDRMVAGAKQDLVDSDGDKGLIIPDLSEQVALLCLLRIPRLFHAGLRAVSTHWNNLLRGPDFYAERKRLGFTDAWLVVFFTDVVASSFSCCMYDLRSRQMLCRVRLHNFGLHHKLELESYKLGAIGSSIVIIEGRKSPLTYSDYNHTKIYDTVSNKWRDGATMLTRRSHFAMGVIGNRLYVAGGCNRSGTLASVEAYDLKKNEWATVASMPFGLESIQDEVVFQGKLYVFGHPFANKHCVVFVYDPIKDIWEQDVQMGMSMVHDGELVATDNCIYSVSTSDCFRKYDRDDGKWHLVGVETRPRTKVAFNRHAQRAFGLGNELFLLRGELGGSTIELNANRAVCHNLFLGESWFRAGAIVHA</sequence>
<accession>A0ACC2AH31</accession>
<protein>
    <submittedName>
        <fullName evidence="1">Uncharacterized protein</fullName>
    </submittedName>
</protein>